<dbReference type="Gene3D" id="3.40.50.1820">
    <property type="entry name" value="alpha/beta hydrolase"/>
    <property type="match status" value="1"/>
</dbReference>
<evidence type="ECO:0000256" key="1">
    <source>
        <dbReference type="SAM" id="MobiDB-lite"/>
    </source>
</evidence>
<dbReference type="PANTHER" id="PTHR11731:SF193">
    <property type="entry name" value="DIPEPTIDYL PEPTIDASE 9"/>
    <property type="match status" value="1"/>
</dbReference>
<organism evidence="4 5">
    <name type="scientific">Algoriphagus faecimaris</name>
    <dbReference type="NCBI Taxonomy" id="686796"/>
    <lineage>
        <taxon>Bacteria</taxon>
        <taxon>Pseudomonadati</taxon>
        <taxon>Bacteroidota</taxon>
        <taxon>Cytophagia</taxon>
        <taxon>Cytophagales</taxon>
        <taxon>Cyclobacteriaceae</taxon>
        <taxon>Algoriphagus</taxon>
    </lineage>
</organism>
<dbReference type="InterPro" id="IPR015943">
    <property type="entry name" value="WD40/YVTN_repeat-like_dom_sf"/>
</dbReference>
<feature type="domain" description="Peptidase S9 prolyl oligopeptidase catalytic" evidence="3">
    <location>
        <begin position="741"/>
        <end position="911"/>
    </location>
</feature>
<keyword evidence="4" id="KW-0645">Protease</keyword>
<dbReference type="GO" id="GO:0008236">
    <property type="term" value="F:serine-type peptidase activity"/>
    <property type="evidence" value="ECO:0007669"/>
    <property type="project" value="InterPro"/>
</dbReference>
<dbReference type="SUPFAM" id="SSF82171">
    <property type="entry name" value="DPP6 N-terminal domain-like"/>
    <property type="match status" value="1"/>
</dbReference>
<dbReference type="OrthoDB" id="9812921at2"/>
<dbReference type="SUPFAM" id="SSF53474">
    <property type="entry name" value="alpha/beta-Hydrolases"/>
    <property type="match status" value="1"/>
</dbReference>
<dbReference type="InterPro" id="IPR001375">
    <property type="entry name" value="Peptidase_S9_cat"/>
</dbReference>
<dbReference type="Gene3D" id="2.130.10.10">
    <property type="entry name" value="YVTN repeat-like/Quinoprotein amine dehydrogenase"/>
    <property type="match status" value="1"/>
</dbReference>
<dbReference type="STRING" id="686796.SAMN04488104_102625"/>
<dbReference type="AlphaFoldDB" id="A0A1G6U4G0"/>
<dbReference type="EMBL" id="FNAC01000026">
    <property type="protein sequence ID" value="SDD36199.1"/>
    <property type="molecule type" value="Genomic_DNA"/>
</dbReference>
<evidence type="ECO:0000256" key="2">
    <source>
        <dbReference type="SAM" id="SignalP"/>
    </source>
</evidence>
<evidence type="ECO:0000259" key="3">
    <source>
        <dbReference type="Pfam" id="PF00326"/>
    </source>
</evidence>
<name>A0A1G6U4G0_9BACT</name>
<dbReference type="InterPro" id="IPR050278">
    <property type="entry name" value="Serine_Prot_S9B/DPPIV"/>
</dbReference>
<reference evidence="5" key="1">
    <citation type="submission" date="2016-10" db="EMBL/GenBank/DDBJ databases">
        <authorList>
            <person name="Varghese N."/>
            <person name="Submissions S."/>
        </authorList>
    </citation>
    <scope>NUCLEOTIDE SEQUENCE [LARGE SCALE GENOMIC DNA]</scope>
    <source>
        <strain evidence="5">DSM 23095</strain>
    </source>
</reference>
<feature type="region of interest" description="Disordered" evidence="1">
    <location>
        <begin position="162"/>
        <end position="182"/>
    </location>
</feature>
<keyword evidence="4" id="KW-0378">Hydrolase</keyword>
<evidence type="ECO:0000313" key="4">
    <source>
        <dbReference type="EMBL" id="SDD36199.1"/>
    </source>
</evidence>
<dbReference type="GO" id="GO:0004177">
    <property type="term" value="F:aminopeptidase activity"/>
    <property type="evidence" value="ECO:0007669"/>
    <property type="project" value="UniProtKB-KW"/>
</dbReference>
<dbReference type="InterPro" id="IPR029058">
    <property type="entry name" value="AB_hydrolase_fold"/>
</dbReference>
<protein>
    <submittedName>
        <fullName evidence="4">Dipeptidyl aminopeptidase/acylaminoacyl peptidase</fullName>
    </submittedName>
</protein>
<evidence type="ECO:0000313" key="5">
    <source>
        <dbReference type="Proteomes" id="UP000199060"/>
    </source>
</evidence>
<dbReference type="GO" id="GO:0008239">
    <property type="term" value="F:dipeptidyl-peptidase activity"/>
    <property type="evidence" value="ECO:0007669"/>
    <property type="project" value="TreeGrafter"/>
</dbReference>
<proteinExistence type="predicted"/>
<keyword evidence="5" id="KW-1185">Reference proteome</keyword>
<gene>
    <name evidence="4" type="ORF">SAMN04488104_102625</name>
</gene>
<feature type="compositionally biased region" description="Basic and acidic residues" evidence="1">
    <location>
        <begin position="162"/>
        <end position="180"/>
    </location>
</feature>
<keyword evidence="4" id="KW-0031">Aminopeptidase</keyword>
<dbReference type="GO" id="GO:0006508">
    <property type="term" value="P:proteolysis"/>
    <property type="evidence" value="ECO:0007669"/>
    <property type="project" value="InterPro"/>
</dbReference>
<sequence>MLMKMRLMGLLFAVLFYTGVDAQQKRSLTHDDYDGWESLSAERITKNGKWVGYMISPQDGDARLEILPYTDPNQKTIIHRAQGWSFSPDDAFAVGKIVPQKDSVRMLKLKKAKKDDMPKDSLFILNLSAGKIEKMANVKSFDIPSEEGSWIAIHFEKEKPVKKDEADSTAKAEKPKKTDGTKLQVRSLDGSKSYEFERVKSYGFSGDGKFLQYVLAEEDTLDNAAIYLLNLNSGESMAVHEGNTEYSRVSFSPKSTYLAFISTNDSSKAEKPYYQLYLTPTEALALEELVNKDSEGILDNGRLSSDAGIRFTEDERRLFFGVAEDYVDYAYKSDTTILDEERVSLDIWGWQDAEIQPMQLRNKSREERRAYTATMDLASKKITQLEDREVNNIILENKIERDFALVWTDAPYRRNYSWDVQIGRDVYLIDFTSGQKTLVEKSLPGYPSLSPEGNYVTWYASNDSTWMAYDIAQKNKINLTQGLDVDFYEELHDSPSLPGSYGTAGWLAKDEAILINDRYDIWKIDPKNPSQAINITQGMGRANAIEFRRLSLDREERSIDPKATLYLTAFNEVNKQSGLYQTSINAKSAPKEILMTDHRYYGFNKAKNSDEITVRRSTYQENPDLHLGDLTLKNLRKVSNLNPQQANVKWGSVELVSYLANDGVPLQGLLFKPENFDANKKYPMMVYFYERNSNGLHNYRSPAPSASTINIPYFVSNDYLVFVPDIKYDLGLPGPSAYNCIIPGVQSIVARGFVDADNMAIQGQSWGGYQVAYLITQTNMFKAAGAGAPVVNMTSAYGGIRWGTGMSRMFQYEQTQSRIGGTLWEKPIYYLENSPLFFMDRVKTPVLIMHNDEDGAVPWYQGIEMFMALKRLNQPAWLLQYNGEDHNLRQRKNRKDLSVRLSQFFDHYLKGAPAPLWMTEGLPAVEKGKTLKYELED</sequence>
<dbReference type="Pfam" id="PF00326">
    <property type="entry name" value="Peptidase_S9"/>
    <property type="match status" value="1"/>
</dbReference>
<accession>A0A1G6U4G0</accession>
<feature type="signal peptide" evidence="2">
    <location>
        <begin position="1"/>
        <end position="22"/>
    </location>
</feature>
<dbReference type="Proteomes" id="UP000199060">
    <property type="component" value="Unassembled WGS sequence"/>
</dbReference>
<feature type="chain" id="PRO_5011723878" evidence="2">
    <location>
        <begin position="23"/>
        <end position="937"/>
    </location>
</feature>
<dbReference type="PANTHER" id="PTHR11731">
    <property type="entry name" value="PROTEASE FAMILY S9B,C DIPEPTIDYL-PEPTIDASE IV-RELATED"/>
    <property type="match status" value="1"/>
</dbReference>
<keyword evidence="2" id="KW-0732">Signal</keyword>